<reference evidence="3" key="1">
    <citation type="journal article" date="2019" name="Int. J. Syst. Evol. Microbiol.">
        <title>The Global Catalogue of Microorganisms (GCM) 10K type strain sequencing project: providing services to taxonomists for standard genome sequencing and annotation.</title>
        <authorList>
            <consortium name="The Broad Institute Genomics Platform"/>
            <consortium name="The Broad Institute Genome Sequencing Center for Infectious Disease"/>
            <person name="Wu L."/>
            <person name="Ma J."/>
        </authorList>
    </citation>
    <scope>NUCLEOTIDE SEQUENCE [LARGE SCALE GENOMIC DNA]</scope>
    <source>
        <strain evidence="3">CCUG 57942</strain>
    </source>
</reference>
<evidence type="ECO:0000313" key="2">
    <source>
        <dbReference type="EMBL" id="MFD2160660.1"/>
    </source>
</evidence>
<proteinExistence type="inferred from homology"/>
<dbReference type="PANTHER" id="PTHR34217:SF1">
    <property type="entry name" value="CARBOXYPEPTIDASE 1"/>
    <property type="match status" value="1"/>
</dbReference>
<comment type="similarity">
    <text evidence="1">Belongs to the peptidase M32 family.</text>
</comment>
<keyword evidence="1 2" id="KW-0378">Hydrolase</keyword>
<gene>
    <name evidence="2" type="ORF">ACFSW8_17280</name>
</gene>
<evidence type="ECO:0000256" key="1">
    <source>
        <dbReference type="PIRNR" id="PIRNR006615"/>
    </source>
</evidence>
<organism evidence="2 3">
    <name type="scientific">Rubritalea tangerina</name>
    <dbReference type="NCBI Taxonomy" id="430798"/>
    <lineage>
        <taxon>Bacteria</taxon>
        <taxon>Pseudomonadati</taxon>
        <taxon>Verrucomicrobiota</taxon>
        <taxon>Verrucomicrobiia</taxon>
        <taxon>Verrucomicrobiales</taxon>
        <taxon>Rubritaleaceae</taxon>
        <taxon>Rubritalea</taxon>
    </lineage>
</organism>
<keyword evidence="1" id="KW-0479">Metal-binding</keyword>
<dbReference type="PIRSF" id="PIRSF006615">
    <property type="entry name" value="Zn_crbxpep_Taq"/>
    <property type="match status" value="1"/>
</dbReference>
<evidence type="ECO:0000313" key="3">
    <source>
        <dbReference type="Proteomes" id="UP001597389"/>
    </source>
</evidence>
<name>A0ABW4ZG56_9BACT</name>
<dbReference type="Pfam" id="PF02074">
    <property type="entry name" value="Peptidase_M32"/>
    <property type="match status" value="1"/>
</dbReference>
<dbReference type="Proteomes" id="UP001597389">
    <property type="component" value="Unassembled WGS sequence"/>
</dbReference>
<dbReference type="EMBL" id="JBHUJB010000089">
    <property type="protein sequence ID" value="MFD2160660.1"/>
    <property type="molecule type" value="Genomic_DNA"/>
</dbReference>
<dbReference type="Gene3D" id="1.10.1370.30">
    <property type="match status" value="1"/>
</dbReference>
<comment type="function">
    <text evidence="1">Broad specificity carboxypetidase that releases amino acids sequentially from the C-terminus, including neutral, aromatic, polar and basic residues.</text>
</comment>
<comment type="catalytic activity">
    <reaction evidence="1">
        <text>Release of a C-terminal amino acid with broad specificity, except for -Pro.</text>
        <dbReference type="EC" id="3.4.17.19"/>
    </reaction>
</comment>
<dbReference type="RefSeq" id="WP_377085506.1">
    <property type="nucleotide sequence ID" value="NZ_JBHSJL010000002.1"/>
</dbReference>
<dbReference type="PANTHER" id="PTHR34217">
    <property type="entry name" value="METAL-DEPENDENT CARBOXYPEPTIDASE"/>
    <property type="match status" value="1"/>
</dbReference>
<dbReference type="PROSITE" id="PS52034">
    <property type="entry name" value="PEPTIDASE_M32"/>
    <property type="match status" value="1"/>
</dbReference>
<dbReference type="CDD" id="cd06460">
    <property type="entry name" value="M32_Taq"/>
    <property type="match status" value="1"/>
</dbReference>
<dbReference type="InterPro" id="IPR001333">
    <property type="entry name" value="Peptidase_M32_Taq"/>
</dbReference>
<keyword evidence="1" id="KW-0482">Metalloprotease</keyword>
<comment type="caution">
    <text evidence="2">The sequence shown here is derived from an EMBL/GenBank/DDBJ whole genome shotgun (WGS) entry which is preliminary data.</text>
</comment>
<accession>A0ABW4ZG56</accession>
<dbReference type="SUPFAM" id="SSF55486">
    <property type="entry name" value="Metalloproteases ('zincins'), catalytic domain"/>
    <property type="match status" value="1"/>
</dbReference>
<keyword evidence="3" id="KW-1185">Reference proteome</keyword>
<protein>
    <recommendedName>
        <fullName evidence="1">Metal-dependent carboxypeptidase</fullName>
        <ecNumber evidence="1">3.4.17.19</ecNumber>
    </recommendedName>
</protein>
<dbReference type="EC" id="3.4.17.19" evidence="1"/>
<keyword evidence="1 2" id="KW-0121">Carboxypeptidase</keyword>
<sequence>MSSAYAALADRHREIALLHSCSSTLGWDQETHLPPSALTYRADQLSYLSGKAYALSSGKDYHNLLTAAEDSQPTSILEKANLREWRYQYQRATCLNQSIVERESQITSHAKAAWIKAREDNNFSHFAPHMQQLLDLAKEKAELWGYENEAYDALLANFERGATTKDVESIFSRYEPQIKDLAASAVNRSTQASPRQFEGSFPVEAQKQLNREVAESLGFDFSSGRIDTTTHPFCTTLGPKDVRLTTRYYDHDFTASLFGVMHEAGHGLYEQGLPDSEYGLPSGSSVSLGIHESQSLLWEAHVGRSPEFWHHWFPRAQELFPQLNDWNTQEFLQRINQATFSPIRVDADEATYDLHILLRFNIERQLLKGELQVQDIPAAWNELFASYFGFTPENDTQGCLQDIHWSMGGLGYFATYTLGNLNASQLFHIAIQSDAIKNAYDNANFTPLLEWMRTHIHQKASLELPQDLMASATGQTTNPDFHIQHLNKRFLNT</sequence>
<dbReference type="GO" id="GO:0004180">
    <property type="term" value="F:carboxypeptidase activity"/>
    <property type="evidence" value="ECO:0007669"/>
    <property type="project" value="UniProtKB-KW"/>
</dbReference>
<dbReference type="PRINTS" id="PR00998">
    <property type="entry name" value="CRBOXYPTASET"/>
</dbReference>
<keyword evidence="1" id="KW-0645">Protease</keyword>